<name>A0ABX7QD26_9FLAO</name>
<dbReference type="Gene3D" id="2.40.128.640">
    <property type="match status" value="1"/>
</dbReference>
<dbReference type="EMBL" id="CP071448">
    <property type="protein sequence ID" value="QSW88630.1"/>
    <property type="molecule type" value="Genomic_DNA"/>
</dbReference>
<keyword evidence="2" id="KW-1185">Reference proteome</keyword>
<reference evidence="1 2" key="1">
    <citation type="submission" date="2021-03" db="EMBL/GenBank/DDBJ databases">
        <title>Flavobacterium kribbensis sp. nov, an endophytic bacteria, isolated from soybean.</title>
        <authorList>
            <person name="Lee J."/>
            <person name="Seo J."/>
        </authorList>
    </citation>
    <scope>NUCLEOTIDE SEQUENCE [LARGE SCALE GENOMIC DNA]</scope>
    <source>
        <strain evidence="1 2">BB8</strain>
    </source>
</reference>
<dbReference type="Proteomes" id="UP000663440">
    <property type="component" value="Chromosome"/>
</dbReference>
<organism evidence="1 2">
    <name type="scientific">Flavobacterium endoglycinae</name>
    <dbReference type="NCBI Taxonomy" id="2816357"/>
    <lineage>
        <taxon>Bacteria</taxon>
        <taxon>Pseudomonadati</taxon>
        <taxon>Bacteroidota</taxon>
        <taxon>Flavobacteriia</taxon>
        <taxon>Flavobacteriales</taxon>
        <taxon>Flavobacteriaceae</taxon>
        <taxon>Flavobacterium</taxon>
    </lineage>
</organism>
<dbReference type="Pfam" id="PF04170">
    <property type="entry name" value="NlpE"/>
    <property type="match status" value="1"/>
</dbReference>
<dbReference type="RefSeq" id="WP_207295829.1">
    <property type="nucleotide sequence ID" value="NZ_CP071448.1"/>
</dbReference>
<dbReference type="InterPro" id="IPR007298">
    <property type="entry name" value="Cu-R_lipoprotein_NlpE"/>
</dbReference>
<protein>
    <submittedName>
        <fullName evidence="1">Copper resistance protein NlpE N-terminal domain-containing protein</fullName>
    </submittedName>
</protein>
<proteinExistence type="predicted"/>
<gene>
    <name evidence="1" type="ORF">J0383_20605</name>
</gene>
<evidence type="ECO:0000313" key="2">
    <source>
        <dbReference type="Proteomes" id="UP000663440"/>
    </source>
</evidence>
<accession>A0ABX7QD26</accession>
<sequence length="153" mass="17592">MKKTIIICIAAFQLLSCNSKKSQEEDNTVSIDSVSTNNEIDPIRVFEGTLPCADCNGIQTVLKVNIVDNNFELTSIYEGKSPEKKIVEKGNLNTEKGLDKDKDGTIYILNWDKPQTEQIYYGYYSNNPEKLYRLDRDKKIIKSQLHYFLELNE</sequence>
<evidence type="ECO:0000313" key="1">
    <source>
        <dbReference type="EMBL" id="QSW88630.1"/>
    </source>
</evidence>